<dbReference type="OrthoDB" id="9785602at2"/>
<dbReference type="SUPFAM" id="SSF55729">
    <property type="entry name" value="Acyl-CoA N-acyltransferases (Nat)"/>
    <property type="match status" value="1"/>
</dbReference>
<dbReference type="Proteomes" id="UP000002975">
    <property type="component" value="Unassembled WGS sequence"/>
</dbReference>
<sequence length="76" mass="9045">MVLETERLYLRNWTEEDAEALFYCAKDNRVGPMAGWLPHQSVEESLHIIQTLLLLPYTFAMILYYTTFLCILFSYF</sequence>
<reference evidence="2 3" key="1">
    <citation type="submission" date="2009-02" db="EMBL/GenBank/DDBJ databases">
        <title>The Genome Sequence of Fusobacterium sp. 3_1_5R.</title>
        <authorList>
            <consortium name="The Broad Institute Genome Sequencing Platform"/>
            <person name="Ward D."/>
            <person name="Young S.K."/>
            <person name="Kodira C.D."/>
            <person name="Zeng Q."/>
            <person name="Koehrsen M."/>
            <person name="Alvarado L."/>
            <person name="Berlin A."/>
            <person name="Borenstein D."/>
            <person name="Chen Z."/>
            <person name="Engels R."/>
            <person name="Freedman E."/>
            <person name="Gellesch M."/>
            <person name="Goldberg J."/>
            <person name="Griggs A."/>
            <person name="Gujja S."/>
            <person name="Heiman D."/>
            <person name="Hepburn T."/>
            <person name="Howarth C."/>
            <person name="Jen D."/>
            <person name="Larson L."/>
            <person name="Lewis B."/>
            <person name="Mehta T."/>
            <person name="Park D."/>
            <person name="Pearson M."/>
            <person name="Roberts A."/>
            <person name="Saif S."/>
            <person name="Shea T."/>
            <person name="Shenoy N."/>
            <person name="Sisk P."/>
            <person name="Stolte C."/>
            <person name="Sykes S."/>
            <person name="Walk T."/>
            <person name="White J."/>
            <person name="Yandava C."/>
            <person name="Allen-Vercoe E."/>
            <person name="Strauss J."/>
            <person name="Ambrose C."/>
            <person name="Lander E."/>
            <person name="Nusbaum C."/>
            <person name="Galagan J."/>
            <person name="Birren B."/>
        </authorList>
    </citation>
    <scope>NUCLEOTIDE SEQUENCE [LARGE SCALE GENOMIC DNA]</scope>
    <source>
        <strain evidence="2 3">3_1_5R</strain>
    </source>
</reference>
<dbReference type="BioCyc" id="FSP469605-HMP:GTSP-468-MONOMER"/>
<dbReference type="InterPro" id="IPR016181">
    <property type="entry name" value="Acyl_CoA_acyltransferase"/>
</dbReference>
<feature type="transmembrane region" description="Helical" evidence="1">
    <location>
        <begin position="54"/>
        <end position="75"/>
    </location>
</feature>
<dbReference type="AlphaFoldDB" id="E5BFT7"/>
<organism evidence="2 3">
    <name type="scientific">Fusobacterium gonidiaformans 3-1-5R</name>
    <dbReference type="NCBI Taxonomy" id="469605"/>
    <lineage>
        <taxon>Bacteria</taxon>
        <taxon>Fusobacteriati</taxon>
        <taxon>Fusobacteriota</taxon>
        <taxon>Fusobacteriia</taxon>
        <taxon>Fusobacteriales</taxon>
        <taxon>Fusobacteriaceae</taxon>
        <taxon>Fusobacterium</taxon>
    </lineage>
</organism>
<keyword evidence="3" id="KW-1185">Reference proteome</keyword>
<evidence type="ECO:0000313" key="3">
    <source>
        <dbReference type="Proteomes" id="UP000002975"/>
    </source>
</evidence>
<dbReference type="Gene3D" id="3.40.630.30">
    <property type="match status" value="1"/>
</dbReference>
<dbReference type="HOGENOM" id="CLU_183659_0_0_0"/>
<dbReference type="EMBL" id="GG657971">
    <property type="protein sequence ID" value="EFS20968.1"/>
    <property type="molecule type" value="Genomic_DNA"/>
</dbReference>
<dbReference type="RefSeq" id="WP_008801039.1">
    <property type="nucleotide sequence ID" value="NZ_GG657971.1"/>
</dbReference>
<evidence type="ECO:0000313" key="2">
    <source>
        <dbReference type="EMBL" id="EFS20968.1"/>
    </source>
</evidence>
<gene>
    <name evidence="2" type="ORF">FSBG_00465</name>
</gene>
<proteinExistence type="predicted"/>
<keyword evidence="1" id="KW-1133">Transmembrane helix</keyword>
<keyword evidence="1" id="KW-0472">Membrane</keyword>
<evidence type="ECO:0008006" key="4">
    <source>
        <dbReference type="Google" id="ProtNLM"/>
    </source>
</evidence>
<accession>E5BFT7</accession>
<protein>
    <recommendedName>
        <fullName evidence="4">N-acetyltransferase domain-containing protein</fullName>
    </recommendedName>
</protein>
<evidence type="ECO:0000256" key="1">
    <source>
        <dbReference type="SAM" id="Phobius"/>
    </source>
</evidence>
<name>E5BFT7_9FUSO</name>
<keyword evidence="1" id="KW-0812">Transmembrane</keyword>